<name>A0AAN9DR59_9TELE</name>
<dbReference type="EMBL" id="JAYKXH010000001">
    <property type="protein sequence ID" value="KAK7177211.1"/>
    <property type="molecule type" value="Genomic_DNA"/>
</dbReference>
<comment type="function">
    <text evidence="1">Acts as a defensive agent. Recognizes blood group fucosylated oligosaccharides including A, B, H and Lewis B-type antigens. Does not recognize Lewis A antigen and has low affinity for monovalent haptens.</text>
</comment>
<keyword evidence="10" id="KW-1185">Reference proteome</keyword>
<keyword evidence="4" id="KW-0479">Metal-binding</keyword>
<dbReference type="InterPro" id="IPR051941">
    <property type="entry name" value="BG_Antigen-Binding_Lectin"/>
</dbReference>
<keyword evidence="5" id="KW-0430">Lectin</keyword>
<dbReference type="GO" id="GO:0042806">
    <property type="term" value="F:fucose binding"/>
    <property type="evidence" value="ECO:0007669"/>
    <property type="project" value="UniProtKB-ARBA"/>
</dbReference>
<evidence type="ECO:0000256" key="5">
    <source>
        <dbReference type="ARBA" id="ARBA00022734"/>
    </source>
</evidence>
<sequence>MDLNNITGVVVTNRIDCCPGQIDGAEIRIGNSLDNNGNNNPICAVISGIPAGRSVSYSCSDMEGRYVNVVIPGDSKNLTLCEVRIYGTDNVKLTGNAVQSSVFQYFWSAERAVDGIKLAPDEATYCAHTNEENSPWWRLDLLDEYYISAVTITNRAGGHSGRINGAEIRIGNSLENNGNNNPRCAVVQSIPAGGSLSYFFPHTKGRYVNVIIPGVKKILTLCEVEVYGILPVRKNFVRMKFVSTSDPENDKLLSQLQSALASRGITGVTLSWTKPPQREQKRDVEEGPCQIIQ</sequence>
<comment type="subunit">
    <text evidence="3">Homotrimer.</text>
</comment>
<comment type="caution">
    <text evidence="9">The sequence shown here is derived from an EMBL/GenBank/DDBJ whole genome shotgun (WGS) entry which is preliminary data.</text>
</comment>
<dbReference type="GO" id="GO:0046872">
    <property type="term" value="F:metal ion binding"/>
    <property type="evidence" value="ECO:0007669"/>
    <property type="project" value="UniProtKB-KW"/>
</dbReference>
<accession>A0AAN9DR59</accession>
<dbReference type="GO" id="GO:0010185">
    <property type="term" value="P:regulation of cellular defense response"/>
    <property type="evidence" value="ECO:0007669"/>
    <property type="project" value="UniProtKB-ARBA"/>
</dbReference>
<gene>
    <name evidence="9" type="ORF">R3I93_001255</name>
</gene>
<organism evidence="9 10">
    <name type="scientific">Phoxinus phoxinus</name>
    <name type="common">Eurasian minnow</name>
    <dbReference type="NCBI Taxonomy" id="58324"/>
    <lineage>
        <taxon>Eukaryota</taxon>
        <taxon>Metazoa</taxon>
        <taxon>Chordata</taxon>
        <taxon>Craniata</taxon>
        <taxon>Vertebrata</taxon>
        <taxon>Euteleostomi</taxon>
        <taxon>Actinopterygii</taxon>
        <taxon>Neopterygii</taxon>
        <taxon>Teleostei</taxon>
        <taxon>Ostariophysi</taxon>
        <taxon>Cypriniformes</taxon>
        <taxon>Leuciscidae</taxon>
        <taxon>Phoxininae</taxon>
        <taxon>Phoxinus</taxon>
    </lineage>
</organism>
<dbReference type="PANTHER" id="PTHR45713">
    <property type="entry name" value="FTP DOMAIN-CONTAINING PROTEIN"/>
    <property type="match status" value="1"/>
</dbReference>
<dbReference type="PANTHER" id="PTHR45713:SF11">
    <property type="entry name" value="FUCOLECTIN TACHYLECTIN-4 PENTRAXIN-1 DOMAIN-CONTAINING PROTEIN"/>
    <property type="match status" value="1"/>
</dbReference>
<evidence type="ECO:0000256" key="3">
    <source>
        <dbReference type="ARBA" id="ARBA00011233"/>
    </source>
</evidence>
<keyword evidence="7" id="KW-1015">Disulfide bond</keyword>
<dbReference type="Pfam" id="PF22633">
    <property type="entry name" value="F5_F8_type_C_2"/>
    <property type="match status" value="2"/>
</dbReference>
<evidence type="ECO:0000313" key="10">
    <source>
        <dbReference type="Proteomes" id="UP001364617"/>
    </source>
</evidence>
<dbReference type="AlphaFoldDB" id="A0AAN9DR59"/>
<evidence type="ECO:0000256" key="6">
    <source>
        <dbReference type="ARBA" id="ARBA00022837"/>
    </source>
</evidence>
<dbReference type="Gene3D" id="2.60.120.260">
    <property type="entry name" value="Galactose-binding domain-like"/>
    <property type="match status" value="2"/>
</dbReference>
<comment type="similarity">
    <text evidence="2">Belongs to the fucolectin family.</text>
</comment>
<dbReference type="InterPro" id="IPR008979">
    <property type="entry name" value="Galactose-bd-like_sf"/>
</dbReference>
<evidence type="ECO:0000313" key="9">
    <source>
        <dbReference type="EMBL" id="KAK7177211.1"/>
    </source>
</evidence>
<keyword evidence="6" id="KW-0106">Calcium</keyword>
<feature type="domain" description="Fucolectin tachylectin-4 pentraxin-1" evidence="8">
    <location>
        <begin position="90"/>
        <end position="233"/>
    </location>
</feature>
<proteinExistence type="inferred from homology"/>
<dbReference type="SUPFAM" id="SSF49785">
    <property type="entry name" value="Galactose-binding domain-like"/>
    <property type="match status" value="2"/>
</dbReference>
<reference evidence="9 10" key="1">
    <citation type="submission" date="2024-02" db="EMBL/GenBank/DDBJ databases">
        <title>Chromosome-level genome assembly of the Eurasian Minnow (Phoxinus phoxinus).</title>
        <authorList>
            <person name="Oriowo T.O."/>
            <person name="Martin S."/>
            <person name="Stange M."/>
            <person name="Chrysostomakis Y."/>
            <person name="Brown T."/>
            <person name="Winkler S."/>
            <person name="Kukowka S."/>
            <person name="Myers E.W."/>
            <person name="Bohne A."/>
        </authorList>
    </citation>
    <scope>NUCLEOTIDE SEQUENCE [LARGE SCALE GENOMIC DNA]</scope>
    <source>
        <strain evidence="9">ZFMK-TIS-60720</strain>
        <tissue evidence="9">Whole Organism</tissue>
    </source>
</reference>
<evidence type="ECO:0000256" key="2">
    <source>
        <dbReference type="ARBA" id="ARBA00010147"/>
    </source>
</evidence>
<protein>
    <recommendedName>
        <fullName evidence="8">Fucolectin tachylectin-4 pentraxin-1 domain-containing protein</fullName>
    </recommendedName>
</protein>
<evidence type="ECO:0000256" key="1">
    <source>
        <dbReference type="ARBA" id="ARBA00002219"/>
    </source>
</evidence>
<dbReference type="SMART" id="SM00607">
    <property type="entry name" value="FTP"/>
    <property type="match status" value="2"/>
</dbReference>
<feature type="domain" description="Fucolectin tachylectin-4 pentraxin-1" evidence="8">
    <location>
        <begin position="1"/>
        <end position="89"/>
    </location>
</feature>
<evidence type="ECO:0000259" key="8">
    <source>
        <dbReference type="SMART" id="SM00607"/>
    </source>
</evidence>
<evidence type="ECO:0000256" key="7">
    <source>
        <dbReference type="ARBA" id="ARBA00023157"/>
    </source>
</evidence>
<dbReference type="GO" id="GO:0001868">
    <property type="term" value="P:regulation of complement activation, lectin pathway"/>
    <property type="evidence" value="ECO:0007669"/>
    <property type="project" value="UniProtKB-ARBA"/>
</dbReference>
<evidence type="ECO:0000256" key="4">
    <source>
        <dbReference type="ARBA" id="ARBA00022723"/>
    </source>
</evidence>
<dbReference type="InterPro" id="IPR006585">
    <property type="entry name" value="FTP1"/>
</dbReference>
<dbReference type="Proteomes" id="UP001364617">
    <property type="component" value="Unassembled WGS sequence"/>
</dbReference>